<dbReference type="PANTHER" id="PTHR32176">
    <property type="entry name" value="XYLOSE ISOMERASE"/>
    <property type="match status" value="1"/>
</dbReference>
<name>A0A9J5XL61_SOLCO</name>
<accession>A0A9J5XL61</accession>
<dbReference type="InterPro" id="IPR016035">
    <property type="entry name" value="Acyl_Trfase/lysoPLipase"/>
</dbReference>
<organism evidence="1 2">
    <name type="scientific">Solanum commersonii</name>
    <name type="common">Commerson's wild potato</name>
    <name type="synonym">Commerson's nightshade</name>
    <dbReference type="NCBI Taxonomy" id="4109"/>
    <lineage>
        <taxon>Eukaryota</taxon>
        <taxon>Viridiplantae</taxon>
        <taxon>Streptophyta</taxon>
        <taxon>Embryophyta</taxon>
        <taxon>Tracheophyta</taxon>
        <taxon>Spermatophyta</taxon>
        <taxon>Magnoliopsida</taxon>
        <taxon>eudicotyledons</taxon>
        <taxon>Gunneridae</taxon>
        <taxon>Pentapetalae</taxon>
        <taxon>asterids</taxon>
        <taxon>lamiids</taxon>
        <taxon>Solanales</taxon>
        <taxon>Solanaceae</taxon>
        <taxon>Solanoideae</taxon>
        <taxon>Solaneae</taxon>
        <taxon>Solanum</taxon>
    </lineage>
</organism>
<dbReference type="EMBL" id="JACXVP010000008">
    <property type="protein sequence ID" value="KAG5589001.1"/>
    <property type="molecule type" value="Genomic_DNA"/>
</dbReference>
<evidence type="ECO:0000313" key="1">
    <source>
        <dbReference type="EMBL" id="KAG5589001.1"/>
    </source>
</evidence>
<dbReference type="Proteomes" id="UP000824120">
    <property type="component" value="Chromosome 8"/>
</dbReference>
<evidence type="ECO:0000313" key="2">
    <source>
        <dbReference type="Proteomes" id="UP000824120"/>
    </source>
</evidence>
<proteinExistence type="predicted"/>
<dbReference type="SUPFAM" id="SSF52151">
    <property type="entry name" value="FabD/lysophospholipase-like"/>
    <property type="match status" value="1"/>
</dbReference>
<dbReference type="GO" id="GO:0004620">
    <property type="term" value="F:phospholipase activity"/>
    <property type="evidence" value="ECO:0007669"/>
    <property type="project" value="TreeGrafter"/>
</dbReference>
<sequence>MMINQTTNLYYKDLVCPQSDLYLKKLFEWKELDGKDARVVDYFDVSAGTSTGGILATMITAPNEKNLSFCAAKDIVSFYFEQWPKDFPTSYIIVFTYYLLILF</sequence>
<reference evidence="1 2" key="1">
    <citation type="submission" date="2020-09" db="EMBL/GenBank/DDBJ databases">
        <title>De no assembly of potato wild relative species, Solanum commersonii.</title>
        <authorList>
            <person name="Cho K."/>
        </authorList>
    </citation>
    <scope>NUCLEOTIDE SEQUENCE [LARGE SCALE GENOMIC DNA]</scope>
    <source>
        <strain evidence="1">LZ3.2</strain>
        <tissue evidence="1">Leaf</tissue>
    </source>
</reference>
<dbReference type="OrthoDB" id="1303565at2759"/>
<protein>
    <recommendedName>
        <fullName evidence="3">PNPLA domain-containing protein</fullName>
    </recommendedName>
</protein>
<gene>
    <name evidence="1" type="ORF">H5410_039515</name>
</gene>
<dbReference type="Gene3D" id="3.40.1090.10">
    <property type="entry name" value="Cytosolic phospholipase A2 catalytic domain"/>
    <property type="match status" value="1"/>
</dbReference>
<dbReference type="PANTHER" id="PTHR32176:SF85">
    <property type="entry name" value="PATATIN GROUP D-2"/>
    <property type="match status" value="1"/>
</dbReference>
<comment type="caution">
    <text evidence="1">The sequence shown here is derived from an EMBL/GenBank/DDBJ whole genome shotgun (WGS) entry which is preliminary data.</text>
</comment>
<dbReference type="AlphaFoldDB" id="A0A9J5XL61"/>
<evidence type="ECO:0008006" key="3">
    <source>
        <dbReference type="Google" id="ProtNLM"/>
    </source>
</evidence>
<keyword evidence="2" id="KW-1185">Reference proteome</keyword>
<dbReference type="GO" id="GO:0047372">
    <property type="term" value="F:monoacylglycerol lipase activity"/>
    <property type="evidence" value="ECO:0007669"/>
    <property type="project" value="TreeGrafter"/>
</dbReference>